<keyword evidence="13" id="KW-1185">Reference proteome</keyword>
<dbReference type="GO" id="GO:0003723">
    <property type="term" value="F:RNA binding"/>
    <property type="evidence" value="ECO:0000318"/>
    <property type="project" value="GO_Central"/>
</dbReference>
<dbReference type="InterPro" id="IPR036465">
    <property type="entry name" value="vWFA_dom_sf"/>
</dbReference>
<dbReference type="InterPro" id="IPR008858">
    <property type="entry name" value="TROVE_dom"/>
</dbReference>
<comment type="subcellular location">
    <subcellularLocation>
        <location evidence="1">Cytoplasm</location>
    </subcellularLocation>
</comment>
<organism evidence="12 13">
    <name type="scientific">Nematostella vectensis</name>
    <name type="common">Starlet sea anemone</name>
    <dbReference type="NCBI Taxonomy" id="45351"/>
    <lineage>
        <taxon>Eukaryota</taxon>
        <taxon>Metazoa</taxon>
        <taxon>Cnidaria</taxon>
        <taxon>Anthozoa</taxon>
        <taxon>Hexacorallia</taxon>
        <taxon>Actiniaria</taxon>
        <taxon>Edwardsiidae</taxon>
        <taxon>Nematostella</taxon>
    </lineage>
</organism>
<keyword evidence="3" id="KW-0963">Cytoplasm</keyword>
<dbReference type="Proteomes" id="UP000001593">
    <property type="component" value="Unassembled WGS sequence"/>
</dbReference>
<dbReference type="GO" id="GO:0046872">
    <property type="term" value="F:metal ion binding"/>
    <property type="evidence" value="ECO:0007669"/>
    <property type="project" value="UniProtKB-KW"/>
</dbReference>
<keyword evidence="5" id="KW-0970">Cilium biogenesis/degradation</keyword>
<evidence type="ECO:0000313" key="12">
    <source>
        <dbReference type="EMBL" id="EDO47247.1"/>
    </source>
</evidence>
<proteinExistence type="inferred from homology"/>
<dbReference type="SUPFAM" id="SSF140864">
    <property type="entry name" value="TROVE domain-like"/>
    <property type="match status" value="1"/>
</dbReference>
<evidence type="ECO:0000256" key="7">
    <source>
        <dbReference type="ARBA" id="ARBA00023274"/>
    </source>
</evidence>
<evidence type="ECO:0000256" key="1">
    <source>
        <dbReference type="ARBA" id="ARBA00004496"/>
    </source>
</evidence>
<evidence type="ECO:0000256" key="5">
    <source>
        <dbReference type="ARBA" id="ARBA00022794"/>
    </source>
</evidence>
<dbReference type="eggNOG" id="KOG4465">
    <property type="taxonomic scope" value="Eukaryota"/>
</dbReference>
<dbReference type="GO" id="GO:0030030">
    <property type="term" value="P:cell projection organization"/>
    <property type="evidence" value="ECO:0007669"/>
    <property type="project" value="UniProtKB-KW"/>
</dbReference>
<dbReference type="GO" id="GO:0005737">
    <property type="term" value="C:cytoplasm"/>
    <property type="evidence" value="ECO:0007669"/>
    <property type="project" value="UniProtKB-SubCell"/>
</dbReference>
<keyword evidence="7" id="KW-0687">Ribonucleoprotein</keyword>
<gene>
    <name evidence="12" type="ORF">NEMVEDRAFT_v1g199545</name>
</gene>
<dbReference type="OMA" id="WWYEWLK"/>
<evidence type="ECO:0000259" key="11">
    <source>
        <dbReference type="PROSITE" id="PS50988"/>
    </source>
</evidence>
<evidence type="ECO:0000256" key="4">
    <source>
        <dbReference type="ARBA" id="ARBA00022723"/>
    </source>
</evidence>
<keyword evidence="6" id="KW-0694">RNA-binding</keyword>
<dbReference type="PANTHER" id="PTHR14202:SF0">
    <property type="entry name" value="RNA-BINDING PROTEIN RO60"/>
    <property type="match status" value="1"/>
</dbReference>
<dbReference type="PhylomeDB" id="A7RN19"/>
<accession>A7RN19</accession>
<protein>
    <recommendedName>
        <fullName evidence="8">RNA-binding protein RO60</fullName>
    </recommendedName>
    <alternativeName>
        <fullName evidence="9">60 kDa SS-A/Ro ribonucleoprotein</fullName>
    </alternativeName>
    <alternativeName>
        <fullName evidence="10">TROVE domain family member 2</fullName>
    </alternativeName>
</protein>
<dbReference type="PANTHER" id="PTHR14202">
    <property type="entry name" value="60 KDA RIBONUCLEOPROTEIN SSA/RO"/>
    <property type="match status" value="1"/>
</dbReference>
<name>A7RN19_NEMVE</name>
<dbReference type="AlphaFoldDB" id="A7RN19"/>
<comment type="similarity">
    <text evidence="2">Belongs to the Ro 60 kDa family.</text>
</comment>
<evidence type="ECO:0000256" key="2">
    <source>
        <dbReference type="ARBA" id="ARBA00007814"/>
    </source>
</evidence>
<evidence type="ECO:0000256" key="10">
    <source>
        <dbReference type="ARBA" id="ARBA00083444"/>
    </source>
</evidence>
<evidence type="ECO:0000256" key="8">
    <source>
        <dbReference type="ARBA" id="ARBA00068479"/>
    </source>
</evidence>
<dbReference type="SUPFAM" id="SSF53300">
    <property type="entry name" value="vWA-like"/>
    <property type="match status" value="1"/>
</dbReference>
<dbReference type="FunFam" id="3.40.50.410:FF:000040">
    <property type="entry name" value="60 kDa SS-A/Ro ribonucleoprotein isoform X1"/>
    <property type="match status" value="1"/>
</dbReference>
<evidence type="ECO:0000256" key="6">
    <source>
        <dbReference type="ARBA" id="ARBA00022884"/>
    </source>
</evidence>
<dbReference type="EMBL" id="DS469521">
    <property type="protein sequence ID" value="EDO47247.1"/>
    <property type="molecule type" value="Genomic_DNA"/>
</dbReference>
<dbReference type="Gene3D" id="3.40.50.410">
    <property type="entry name" value="von Willebrand factor, type A domain"/>
    <property type="match status" value="2"/>
</dbReference>
<evidence type="ECO:0000313" key="13">
    <source>
        <dbReference type="Proteomes" id="UP000001593"/>
    </source>
</evidence>
<dbReference type="HOGENOM" id="CLU_024421_1_0_1"/>
<dbReference type="GO" id="GO:1990904">
    <property type="term" value="C:ribonucleoprotein complex"/>
    <property type="evidence" value="ECO:0000318"/>
    <property type="project" value="GO_Central"/>
</dbReference>
<sequence length="538" mass="59340">MEEGVVPQSEPLSADQVQNSAGGFGWVVDDMCRVRRFVFMGAESPTYYVTQPKLAKENATALFNLISAGKGKEVVEMIEKYSVEGRAAKQDPIIFCLAACARCNHEDTKKAAYESLNKILRIPTHLFTFVELCECLSSPKTGWGRAHRKGIANWYDSKKGKNLANHVTKYKQRNGWSHKDMFRLCHIKPTSPSVAFVVKYVVKGLEAVTEQATSSGVSQDIVEVYDFLKMTEDAKTMSVDELCAAIRSHGLVREHIPSEHLNNVEIWKALLEKMPMTAMIRNLGKMTAIKVLEPLSDEAGKVCDMLRNEKSLKDARIHPFNVLLALHQYKKGHGDKGKLKWEPNAAVVSALDAAFYLSFKNVEPTNKRFLLAMDVSGSMTWGECNGAPGITPAVASAAMAMVVARKEPNHCFVGFSTNLVPLSINETMKLDEVIQVIQSVPMGGTDCAQPMIYATQKKLKVDVFIVYTDCETWAGPIHPSEALKKYRAESGIDAKLIVCAMTSNGFTLADPNDPGMLDMAGFDSAAPQVMNEFILGNI</sequence>
<dbReference type="InterPro" id="IPR037214">
    <property type="entry name" value="TROVE_dom_sf"/>
</dbReference>
<dbReference type="Pfam" id="PF05731">
    <property type="entry name" value="TROVE"/>
    <property type="match status" value="1"/>
</dbReference>
<dbReference type="Pfam" id="PF25045">
    <property type="entry name" value="vWA_Ro60"/>
    <property type="match status" value="1"/>
</dbReference>
<dbReference type="InParanoid" id="A7RN19"/>
<dbReference type="InterPro" id="IPR056800">
    <property type="entry name" value="vWA_Ro60"/>
</dbReference>
<dbReference type="KEGG" id="nve:5519365"/>
<evidence type="ECO:0000256" key="3">
    <source>
        <dbReference type="ARBA" id="ARBA00022490"/>
    </source>
</evidence>
<dbReference type="STRING" id="45351.A7RN19"/>
<dbReference type="FunFam" id="3.40.50.410:FF:000033">
    <property type="entry name" value="60 kDa SS-A/Ro ribonucleoprotein"/>
    <property type="match status" value="1"/>
</dbReference>
<dbReference type="OrthoDB" id="6098064at2759"/>
<keyword evidence="4" id="KW-0479">Metal-binding</keyword>
<evidence type="ECO:0000256" key="9">
    <source>
        <dbReference type="ARBA" id="ARBA00078397"/>
    </source>
</evidence>
<reference evidence="12 13" key="1">
    <citation type="journal article" date="2007" name="Science">
        <title>Sea anemone genome reveals ancestral eumetazoan gene repertoire and genomic organization.</title>
        <authorList>
            <person name="Putnam N.H."/>
            <person name="Srivastava M."/>
            <person name="Hellsten U."/>
            <person name="Dirks B."/>
            <person name="Chapman J."/>
            <person name="Salamov A."/>
            <person name="Terry A."/>
            <person name="Shapiro H."/>
            <person name="Lindquist E."/>
            <person name="Kapitonov V.V."/>
            <person name="Jurka J."/>
            <person name="Genikhovich G."/>
            <person name="Grigoriev I.V."/>
            <person name="Lucas S.M."/>
            <person name="Steele R.E."/>
            <person name="Finnerty J.R."/>
            <person name="Technau U."/>
            <person name="Martindale M.Q."/>
            <person name="Rokhsar D.S."/>
        </authorList>
    </citation>
    <scope>NUCLEOTIDE SEQUENCE [LARGE SCALE GENOMIC DNA]</scope>
    <source>
        <strain evidence="13">CH2 X CH6</strain>
    </source>
</reference>
<dbReference type="InterPro" id="IPR040322">
    <property type="entry name" value="TROVE2"/>
</dbReference>
<feature type="domain" description="TROVE" evidence="11">
    <location>
        <begin position="17"/>
        <end position="367"/>
    </location>
</feature>
<dbReference type="PROSITE" id="PS50988">
    <property type="entry name" value="TROVE"/>
    <property type="match status" value="1"/>
</dbReference>